<reference evidence="1 2" key="1">
    <citation type="submission" date="2015-10" db="EMBL/GenBank/DDBJ databases">
        <authorList>
            <person name="Gilbert D.G."/>
        </authorList>
    </citation>
    <scope>NUCLEOTIDE SEQUENCE [LARGE SCALE GENOMIC DNA]</scope>
    <source>
        <strain evidence="1">COMA1</strain>
    </source>
</reference>
<protein>
    <submittedName>
        <fullName evidence="1">Uncharacterized protein</fullName>
    </submittedName>
</protein>
<keyword evidence="2" id="KW-1185">Reference proteome</keyword>
<evidence type="ECO:0000313" key="2">
    <source>
        <dbReference type="Proteomes" id="UP000199032"/>
    </source>
</evidence>
<accession>A0A0S4LPG1</accession>
<name>A0A0S4LPG1_9BACT</name>
<evidence type="ECO:0000313" key="1">
    <source>
        <dbReference type="EMBL" id="CUS38841.1"/>
    </source>
</evidence>
<dbReference type="EMBL" id="CZQA01000012">
    <property type="protein sequence ID" value="CUS38841.1"/>
    <property type="molecule type" value="Genomic_DNA"/>
</dbReference>
<gene>
    <name evidence="1" type="ORF">COMA1_60116</name>
</gene>
<dbReference type="STRING" id="1742972.COMA1_60116"/>
<dbReference type="Proteomes" id="UP000199032">
    <property type="component" value="Unassembled WGS sequence"/>
</dbReference>
<sequence>MLHCAGVVVGLAALSVEAWVIFPTPTKATNSCIPMQKGVCLSPDSTVLRVGEILRMFQMSD</sequence>
<organism evidence="1 2">
    <name type="scientific">Candidatus Nitrospira nitrosa</name>
    <dbReference type="NCBI Taxonomy" id="1742972"/>
    <lineage>
        <taxon>Bacteria</taxon>
        <taxon>Pseudomonadati</taxon>
        <taxon>Nitrospirota</taxon>
        <taxon>Nitrospiria</taxon>
        <taxon>Nitrospirales</taxon>
        <taxon>Nitrospiraceae</taxon>
        <taxon>Nitrospira</taxon>
    </lineage>
</organism>
<proteinExistence type="predicted"/>
<dbReference type="AlphaFoldDB" id="A0A0S4LPG1"/>